<name>A0ABW2WJU4_9ACTN</name>
<evidence type="ECO:0000256" key="1">
    <source>
        <dbReference type="SAM" id="Coils"/>
    </source>
</evidence>
<keyword evidence="4" id="KW-1185">Reference proteome</keyword>
<evidence type="ECO:0000313" key="3">
    <source>
        <dbReference type="EMBL" id="MFD0318423.1"/>
    </source>
</evidence>
<gene>
    <name evidence="3" type="ORF">ACFQZ6_30280</name>
</gene>
<protein>
    <submittedName>
        <fullName evidence="3">Uncharacterized protein</fullName>
    </submittedName>
</protein>
<sequence>MRLTDLLHPHLDGVTAVVDATTGGLSLEPYLHLPADVPLHRGDRDVGEGELVLVSYGPEAALHGSEDDLLAVLARLRPGARGLLLFGHRGPELPYHRLLDALVAHRCQVLRAAPLDYVHLHAGAVFVRTDELLPPHDYAGRPVPTEGFATELRVADEYVLADLVSRTLRARVLDLERDAEDAARTGGPAHADGLTERLAAAVREKDQLATALRGARERVALLESRVAMLEGSTSLRVGRALVSAARSPRRAAPRLPGELYGLWRERTGGTGARELYGRWRGRTEPAAPPATEPAGRGAGQGPAVTHAGQGAGQSPVTASAPWASVIRALRRGPATAPAGRRPVTASSAPTPSVPPPPAPDTPVSDGRPHLAHRAFTSTPRDRMVIVGVLTEATAADLAGDAVVNRALPHDGPPVVRRTEPDALVVQLSACTGDGPWALTGTGVAPDLDRALAELLTETRALGGACVLWRDGPAAAAPGLTRFAWDAVLDADAGVRLADLDPAADGRQRLREVFRAECTRVRLSQLARRVGAPDPLDQRRVSVLADPKDRADIARLAAQVLGQRHRPAEVVVPDPTGLDELPAAGVPVRTGAPTAPWVADWTDLTEDRPDTLLLDLMCAQEYSGADAVGDTPTADDYLYVPEVRPLLVRRTLLASGGPPETWARQGYRLFAWCGKEPT</sequence>
<feature type="compositionally biased region" description="Pro residues" evidence="2">
    <location>
        <begin position="351"/>
        <end position="360"/>
    </location>
</feature>
<evidence type="ECO:0000313" key="4">
    <source>
        <dbReference type="Proteomes" id="UP001597023"/>
    </source>
</evidence>
<feature type="coiled-coil region" evidence="1">
    <location>
        <begin position="191"/>
        <end position="225"/>
    </location>
</feature>
<feature type="region of interest" description="Disordered" evidence="2">
    <location>
        <begin position="332"/>
        <end position="376"/>
    </location>
</feature>
<proteinExistence type="predicted"/>
<feature type="region of interest" description="Disordered" evidence="2">
    <location>
        <begin position="274"/>
        <end position="318"/>
    </location>
</feature>
<keyword evidence="1" id="KW-0175">Coiled coil</keyword>
<accession>A0ABW2WJU4</accession>
<comment type="caution">
    <text evidence="3">The sequence shown here is derived from an EMBL/GenBank/DDBJ whole genome shotgun (WGS) entry which is preliminary data.</text>
</comment>
<reference evidence="4" key="1">
    <citation type="journal article" date="2019" name="Int. J. Syst. Evol. Microbiol.">
        <title>The Global Catalogue of Microorganisms (GCM) 10K type strain sequencing project: providing services to taxonomists for standard genome sequencing and annotation.</title>
        <authorList>
            <consortium name="The Broad Institute Genomics Platform"/>
            <consortium name="The Broad Institute Genome Sequencing Center for Infectious Disease"/>
            <person name="Wu L."/>
            <person name="Ma J."/>
        </authorList>
    </citation>
    <scope>NUCLEOTIDE SEQUENCE [LARGE SCALE GENOMIC DNA]</scope>
    <source>
        <strain evidence="4">CGMCC 4.7400</strain>
    </source>
</reference>
<feature type="compositionally biased region" description="Low complexity" evidence="2">
    <location>
        <begin position="332"/>
        <end position="350"/>
    </location>
</feature>
<evidence type="ECO:0000256" key="2">
    <source>
        <dbReference type="SAM" id="MobiDB-lite"/>
    </source>
</evidence>
<dbReference type="RefSeq" id="WP_381615387.1">
    <property type="nucleotide sequence ID" value="NZ_JBHTEB010000001.1"/>
</dbReference>
<dbReference type="EMBL" id="JBHTEB010000001">
    <property type="protein sequence ID" value="MFD0318423.1"/>
    <property type="molecule type" value="Genomic_DNA"/>
</dbReference>
<dbReference type="Proteomes" id="UP001597023">
    <property type="component" value="Unassembled WGS sequence"/>
</dbReference>
<organism evidence="3 4">
    <name type="scientific">Streptomyces flavalbus</name>
    <dbReference type="NCBI Taxonomy" id="2665155"/>
    <lineage>
        <taxon>Bacteria</taxon>
        <taxon>Bacillati</taxon>
        <taxon>Actinomycetota</taxon>
        <taxon>Actinomycetes</taxon>
        <taxon>Kitasatosporales</taxon>
        <taxon>Streptomycetaceae</taxon>
        <taxon>Streptomyces</taxon>
    </lineage>
</organism>